<organism evidence="1 2">
    <name type="scientific">Dethiosulfovibrio peptidovorans DSM 11002</name>
    <dbReference type="NCBI Taxonomy" id="469381"/>
    <lineage>
        <taxon>Bacteria</taxon>
        <taxon>Thermotogati</taxon>
        <taxon>Synergistota</taxon>
        <taxon>Synergistia</taxon>
        <taxon>Synergistales</taxon>
        <taxon>Dethiosulfovibrionaceae</taxon>
        <taxon>Dethiosulfovibrio</taxon>
    </lineage>
</organism>
<dbReference type="Proteomes" id="UP000006427">
    <property type="component" value="Unassembled WGS sequence"/>
</dbReference>
<sequence length="129" mass="14418">MIVVTNNEKTRDSLPMAQWVDGTALDVLDEVESMLRTGYGLVSAPLSANNRLNRSPYRSIILGKQGTWSGDDLELVDKARAFLKSQRIVQDSSADVDYRWIDADLAKTAWDEGMKLGLQRRDPKGAPHE</sequence>
<dbReference type="AlphaFoldDB" id="D2Z651"/>
<proteinExistence type="predicted"/>
<accession>D2Z651</accession>
<dbReference type="EMBL" id="ABTR02000001">
    <property type="protein sequence ID" value="EFC90948.1"/>
    <property type="molecule type" value="Genomic_DNA"/>
</dbReference>
<keyword evidence="2" id="KW-1185">Reference proteome</keyword>
<protein>
    <submittedName>
        <fullName evidence="1">GrdX protein</fullName>
    </submittedName>
</protein>
<reference evidence="1 2" key="1">
    <citation type="journal article" date="2010" name="Stand. Genomic Sci.">
        <title>Permanent draft genome sequence of Dethiosulfovibrio peptidovorans type strain (SEBR 4207).</title>
        <authorList>
            <person name="Labutti K."/>
            <person name="Mayilraj S."/>
            <person name="Clum A."/>
            <person name="Lucas S."/>
            <person name="Glavina Del Rio T."/>
            <person name="Nolan M."/>
            <person name="Tice H."/>
            <person name="Cheng J.F."/>
            <person name="Pitluck S."/>
            <person name="Liolios K."/>
            <person name="Ivanova N."/>
            <person name="Mavromatis K."/>
            <person name="Mikhailova N."/>
            <person name="Pati A."/>
            <person name="Goodwin L."/>
            <person name="Chen A."/>
            <person name="Palaniappan K."/>
            <person name="Land M."/>
            <person name="Hauser L."/>
            <person name="Chang Y.J."/>
            <person name="Jeffries C.D."/>
            <person name="Rohde M."/>
            <person name="Spring S."/>
            <person name="Goker M."/>
            <person name="Woyke T."/>
            <person name="Bristow J."/>
            <person name="Eisen J.A."/>
            <person name="Markowitz V."/>
            <person name="Hugenholtz P."/>
            <person name="Kyrpides N.C."/>
            <person name="Klenk H.P."/>
            <person name="Lapidus A."/>
        </authorList>
    </citation>
    <scope>NUCLEOTIDE SEQUENCE [LARGE SCALE GENOMIC DNA]</scope>
    <source>
        <strain evidence="1 2">DSM 11002</strain>
    </source>
</reference>
<dbReference type="PaxDb" id="469381-Dpep_0922"/>
<evidence type="ECO:0000313" key="2">
    <source>
        <dbReference type="Proteomes" id="UP000006427"/>
    </source>
</evidence>
<evidence type="ECO:0000313" key="1">
    <source>
        <dbReference type="EMBL" id="EFC90948.1"/>
    </source>
</evidence>
<name>D2Z651_9BACT</name>
<comment type="caution">
    <text evidence="1">The sequence shown here is derived from an EMBL/GenBank/DDBJ whole genome shotgun (WGS) entry which is preliminary data.</text>
</comment>
<dbReference type="RefSeq" id="WP_005660040.1">
    <property type="nucleotide sequence ID" value="NZ_ABTR02000001.1"/>
</dbReference>
<gene>
    <name evidence="1" type="ORF">Dpep_0922</name>
</gene>
<dbReference type="STRING" id="469381.Dpep_0922"/>
<dbReference type="NCBIfam" id="NF038093">
    <property type="entry name" value="GrdX"/>
    <property type="match status" value="1"/>
</dbReference>
<dbReference type="InterPro" id="IPR047735">
    <property type="entry name" value="GrdX-like"/>
</dbReference>
<dbReference type="eggNOG" id="ENOG50331FM">
    <property type="taxonomic scope" value="Bacteria"/>
</dbReference>